<accession>X1DRY8</accession>
<proteinExistence type="predicted"/>
<gene>
    <name evidence="1" type="ORF">S03H2_09426</name>
</gene>
<dbReference type="AlphaFoldDB" id="X1DRY8"/>
<reference evidence="1" key="1">
    <citation type="journal article" date="2014" name="Front. Microbiol.">
        <title>High frequency of phylogenetically diverse reductive dehalogenase-homologous genes in deep subseafloor sedimentary metagenomes.</title>
        <authorList>
            <person name="Kawai M."/>
            <person name="Futagami T."/>
            <person name="Toyoda A."/>
            <person name="Takaki Y."/>
            <person name="Nishi S."/>
            <person name="Hori S."/>
            <person name="Arai W."/>
            <person name="Tsubouchi T."/>
            <person name="Morono Y."/>
            <person name="Uchiyama I."/>
            <person name="Ito T."/>
            <person name="Fujiyama A."/>
            <person name="Inagaki F."/>
            <person name="Takami H."/>
        </authorList>
    </citation>
    <scope>NUCLEOTIDE SEQUENCE</scope>
    <source>
        <strain evidence="1">Expedition CK06-06</strain>
    </source>
</reference>
<dbReference type="EMBL" id="BARU01004791">
    <property type="protein sequence ID" value="GAH23781.1"/>
    <property type="molecule type" value="Genomic_DNA"/>
</dbReference>
<organism evidence="1">
    <name type="scientific">marine sediment metagenome</name>
    <dbReference type="NCBI Taxonomy" id="412755"/>
    <lineage>
        <taxon>unclassified sequences</taxon>
        <taxon>metagenomes</taxon>
        <taxon>ecological metagenomes</taxon>
    </lineage>
</organism>
<protein>
    <submittedName>
        <fullName evidence="1">Uncharacterized protein</fullName>
    </submittedName>
</protein>
<sequence length="85" mass="9316">MTSANESALPVGVKVGESLDNYFSTFHSFTNNINNNITLKMDPTYIVGLATTDATLALKISFSTLYAAILINLNVSVNFPWTHLF</sequence>
<name>X1DRY8_9ZZZZ</name>
<feature type="non-terminal residue" evidence="1">
    <location>
        <position position="85"/>
    </location>
</feature>
<comment type="caution">
    <text evidence="1">The sequence shown here is derived from an EMBL/GenBank/DDBJ whole genome shotgun (WGS) entry which is preliminary data.</text>
</comment>
<evidence type="ECO:0000313" key="1">
    <source>
        <dbReference type="EMBL" id="GAH23781.1"/>
    </source>
</evidence>